<dbReference type="SUPFAM" id="SSF48371">
    <property type="entry name" value="ARM repeat"/>
    <property type="match status" value="2"/>
</dbReference>
<dbReference type="PANTHER" id="PTHR23253:SF78">
    <property type="entry name" value="EUKARYOTIC TRANSLATION INITIATION FACTOR 4G1, ISOFORM B-RELATED"/>
    <property type="match status" value="1"/>
</dbReference>
<dbReference type="GO" id="GO:0016281">
    <property type="term" value="C:eukaryotic translation initiation factor 4F complex"/>
    <property type="evidence" value="ECO:0007669"/>
    <property type="project" value="TreeGrafter"/>
</dbReference>
<dbReference type="PANTHER" id="PTHR23253">
    <property type="entry name" value="EUKARYOTIC TRANSLATION INITIATION FACTOR 4 GAMMA"/>
    <property type="match status" value="1"/>
</dbReference>
<feature type="domain" description="MIF4G" evidence="1">
    <location>
        <begin position="4"/>
        <end position="96"/>
    </location>
</feature>
<evidence type="ECO:0000313" key="3">
    <source>
        <dbReference type="RefSeq" id="XP_025424263.1"/>
    </source>
</evidence>
<dbReference type="InterPro" id="IPR003890">
    <property type="entry name" value="MIF4G-like_typ-3"/>
</dbReference>
<dbReference type="AlphaFoldDB" id="A0A8B8GMH7"/>
<dbReference type="GO" id="GO:0003729">
    <property type="term" value="F:mRNA binding"/>
    <property type="evidence" value="ECO:0007669"/>
    <property type="project" value="TreeGrafter"/>
</dbReference>
<evidence type="ECO:0000313" key="2">
    <source>
        <dbReference type="Proteomes" id="UP000694846"/>
    </source>
</evidence>
<proteinExistence type="predicted"/>
<gene>
    <name evidence="3" type="primary">LOC112693419</name>
</gene>
<dbReference type="GO" id="GO:0003743">
    <property type="term" value="F:translation initiation factor activity"/>
    <property type="evidence" value="ECO:0007669"/>
    <property type="project" value="TreeGrafter"/>
</dbReference>
<dbReference type="OrthoDB" id="514777at2759"/>
<dbReference type="RefSeq" id="XP_025424263.1">
    <property type="nucleotide sequence ID" value="XM_025568478.1"/>
</dbReference>
<dbReference type="Pfam" id="PF02854">
    <property type="entry name" value="MIF4G"/>
    <property type="match status" value="2"/>
</dbReference>
<accession>A0A8B8GMH7</accession>
<name>A0A8B8GMH7_9HEMI</name>
<organism evidence="2 3">
    <name type="scientific">Sipha flava</name>
    <name type="common">yellow sugarcane aphid</name>
    <dbReference type="NCBI Taxonomy" id="143950"/>
    <lineage>
        <taxon>Eukaryota</taxon>
        <taxon>Metazoa</taxon>
        <taxon>Ecdysozoa</taxon>
        <taxon>Arthropoda</taxon>
        <taxon>Hexapoda</taxon>
        <taxon>Insecta</taxon>
        <taxon>Pterygota</taxon>
        <taxon>Neoptera</taxon>
        <taxon>Paraneoptera</taxon>
        <taxon>Hemiptera</taxon>
        <taxon>Sternorrhyncha</taxon>
        <taxon>Aphidomorpha</taxon>
        <taxon>Aphidoidea</taxon>
        <taxon>Aphididae</taxon>
        <taxon>Sipha</taxon>
    </lineage>
</organism>
<dbReference type="Gene3D" id="1.25.40.180">
    <property type="match status" value="2"/>
</dbReference>
<sequence length="387" mass="44469">MAYRKRSVGNCRYMCELYKVGILMSQTLETSIKYLLKTPNEETLECACNILKHTGKTISHKTTFNKLHEYMSAKYKNTISMRIRFMIQDTIELKDNDWVPRNIRPKQEVCNPKISSKPEKLSAPALNVLSTKNTPRKLNDQIKIKPSKEIQKVVVIQNDELANATEISGPKQSLLPSSDVENNNKSLELPCIGLLPESIEECHSPNTEDIEIEEMQKKYRSIIDNITAENIVPMAKKMISLPIKTDGCLKNVVELLFQKAMDKPELIPQYAHICSLMKDMVVHSKDRKFITSFRTQLITVCQNEFEAMFNRKQMITKDRIEIESCKNKKMRKILQSSYDQKELDHRSRAIANCRLICELLKVNVLVPPVLEMCVAKLAESSKETSIE</sequence>
<feature type="domain" description="MIF4G" evidence="1">
    <location>
        <begin position="216"/>
        <end position="383"/>
    </location>
</feature>
<dbReference type="GeneID" id="112693419"/>
<dbReference type="InterPro" id="IPR016024">
    <property type="entry name" value="ARM-type_fold"/>
</dbReference>
<reference evidence="3" key="1">
    <citation type="submission" date="2025-08" db="UniProtKB">
        <authorList>
            <consortium name="RefSeq"/>
        </authorList>
    </citation>
    <scope>IDENTIFICATION</scope>
    <source>
        <tissue evidence="3">Whole body</tissue>
    </source>
</reference>
<protein>
    <submittedName>
        <fullName evidence="3">Eukaryotic translation initiation factor 4 gamma 3-like</fullName>
    </submittedName>
</protein>
<evidence type="ECO:0000259" key="1">
    <source>
        <dbReference type="Pfam" id="PF02854"/>
    </source>
</evidence>
<dbReference type="Proteomes" id="UP000694846">
    <property type="component" value="Unplaced"/>
</dbReference>
<keyword evidence="2" id="KW-1185">Reference proteome</keyword>